<dbReference type="Proteomes" id="UP000237000">
    <property type="component" value="Unassembled WGS sequence"/>
</dbReference>
<evidence type="ECO:0000313" key="3">
    <source>
        <dbReference type="Proteomes" id="UP000237000"/>
    </source>
</evidence>
<dbReference type="InParanoid" id="A0A2P5F8W9"/>
<feature type="transmembrane region" description="Helical" evidence="1">
    <location>
        <begin position="96"/>
        <end position="112"/>
    </location>
</feature>
<gene>
    <name evidence="2" type="ORF">TorRG33x02_099520</name>
</gene>
<keyword evidence="1" id="KW-1133">Transmembrane helix</keyword>
<name>A0A2P5F8W9_TREOI</name>
<feature type="transmembrane region" description="Helical" evidence="1">
    <location>
        <begin position="72"/>
        <end position="90"/>
    </location>
</feature>
<evidence type="ECO:0000313" key="2">
    <source>
        <dbReference type="EMBL" id="PON94214.1"/>
    </source>
</evidence>
<evidence type="ECO:0000256" key="1">
    <source>
        <dbReference type="SAM" id="Phobius"/>
    </source>
</evidence>
<evidence type="ECO:0008006" key="4">
    <source>
        <dbReference type="Google" id="ProtNLM"/>
    </source>
</evidence>
<proteinExistence type="predicted"/>
<organism evidence="2 3">
    <name type="scientific">Trema orientale</name>
    <name type="common">Charcoal tree</name>
    <name type="synonym">Celtis orientalis</name>
    <dbReference type="NCBI Taxonomy" id="63057"/>
    <lineage>
        <taxon>Eukaryota</taxon>
        <taxon>Viridiplantae</taxon>
        <taxon>Streptophyta</taxon>
        <taxon>Embryophyta</taxon>
        <taxon>Tracheophyta</taxon>
        <taxon>Spermatophyta</taxon>
        <taxon>Magnoliopsida</taxon>
        <taxon>eudicotyledons</taxon>
        <taxon>Gunneridae</taxon>
        <taxon>Pentapetalae</taxon>
        <taxon>rosids</taxon>
        <taxon>fabids</taxon>
        <taxon>Rosales</taxon>
        <taxon>Cannabaceae</taxon>
        <taxon>Trema</taxon>
    </lineage>
</organism>
<comment type="caution">
    <text evidence="2">The sequence shown here is derived from an EMBL/GenBank/DDBJ whole genome shotgun (WGS) entry which is preliminary data.</text>
</comment>
<keyword evidence="1" id="KW-0812">Transmembrane</keyword>
<dbReference type="AlphaFoldDB" id="A0A2P5F8W9"/>
<dbReference type="EMBL" id="JXTC01000053">
    <property type="protein sequence ID" value="PON94214.1"/>
    <property type="molecule type" value="Genomic_DNA"/>
</dbReference>
<keyword evidence="3" id="KW-1185">Reference proteome</keyword>
<dbReference type="OrthoDB" id="10444984at2759"/>
<protein>
    <recommendedName>
        <fullName evidence="4">Transmembrane protein</fullName>
    </recommendedName>
</protein>
<accession>A0A2P5F8W9</accession>
<reference evidence="3" key="1">
    <citation type="submission" date="2016-06" db="EMBL/GenBank/DDBJ databases">
        <title>Parallel loss of symbiosis genes in relatives of nitrogen-fixing non-legume Parasponia.</title>
        <authorList>
            <person name="Van Velzen R."/>
            <person name="Holmer R."/>
            <person name="Bu F."/>
            <person name="Rutten L."/>
            <person name="Van Zeijl A."/>
            <person name="Liu W."/>
            <person name="Santuari L."/>
            <person name="Cao Q."/>
            <person name="Sharma T."/>
            <person name="Shen D."/>
            <person name="Roswanjaya Y."/>
            <person name="Wardhani T."/>
            <person name="Kalhor M.S."/>
            <person name="Jansen J."/>
            <person name="Van den Hoogen J."/>
            <person name="Gungor B."/>
            <person name="Hartog M."/>
            <person name="Hontelez J."/>
            <person name="Verver J."/>
            <person name="Yang W.-C."/>
            <person name="Schijlen E."/>
            <person name="Repin R."/>
            <person name="Schilthuizen M."/>
            <person name="Schranz E."/>
            <person name="Heidstra R."/>
            <person name="Miyata K."/>
            <person name="Fedorova E."/>
            <person name="Kohlen W."/>
            <person name="Bisseling T."/>
            <person name="Smit S."/>
            <person name="Geurts R."/>
        </authorList>
    </citation>
    <scope>NUCLEOTIDE SEQUENCE [LARGE SCALE GENOMIC DNA]</scope>
    <source>
        <strain evidence="3">cv. RG33-2</strain>
    </source>
</reference>
<sequence length="132" mass="15644">MQEEEEDDEEEYGDDELELWRSWFRMLLISSDSEARPLLPEDGAVPYRSSIIDGKINKRKTQWNTGEKSKTVGLHFSFLLLLLLLLLVFLASGFQFFFFMVFFFFFLVLGLYKSQERKRDGLSSNGVWFFDR</sequence>
<keyword evidence="1" id="KW-0472">Membrane</keyword>